<gene>
    <name evidence="1" type="ORF">HaLaN_08783</name>
</gene>
<accession>A0A699Z049</accession>
<dbReference type="AlphaFoldDB" id="A0A699Z049"/>
<feature type="non-terminal residue" evidence="1">
    <location>
        <position position="116"/>
    </location>
</feature>
<keyword evidence="2" id="KW-1185">Reference proteome</keyword>
<dbReference type="Proteomes" id="UP000485058">
    <property type="component" value="Unassembled WGS sequence"/>
</dbReference>
<evidence type="ECO:0000313" key="1">
    <source>
        <dbReference type="EMBL" id="GFH12988.1"/>
    </source>
</evidence>
<sequence>LSRLHYTSFLPLEKAFPAPGHYHDRIADRSVRPFVPIEIVRLRGTGQEVIDFTLSGVRPMAGLYAYRAVVPHAAPCPSHVTTTAQSKRNTGDLNGRLRPRISRKGIVDRHSCKLTL</sequence>
<proteinExistence type="predicted"/>
<comment type="caution">
    <text evidence="1">The sequence shown here is derived from an EMBL/GenBank/DDBJ whole genome shotgun (WGS) entry which is preliminary data.</text>
</comment>
<name>A0A699Z049_HAELA</name>
<dbReference type="EMBL" id="BLLF01000562">
    <property type="protein sequence ID" value="GFH12988.1"/>
    <property type="molecule type" value="Genomic_DNA"/>
</dbReference>
<organism evidence="1 2">
    <name type="scientific">Haematococcus lacustris</name>
    <name type="common">Green alga</name>
    <name type="synonym">Haematococcus pluvialis</name>
    <dbReference type="NCBI Taxonomy" id="44745"/>
    <lineage>
        <taxon>Eukaryota</taxon>
        <taxon>Viridiplantae</taxon>
        <taxon>Chlorophyta</taxon>
        <taxon>core chlorophytes</taxon>
        <taxon>Chlorophyceae</taxon>
        <taxon>CS clade</taxon>
        <taxon>Chlamydomonadales</taxon>
        <taxon>Haematococcaceae</taxon>
        <taxon>Haematococcus</taxon>
    </lineage>
</organism>
<feature type="non-terminal residue" evidence="1">
    <location>
        <position position="1"/>
    </location>
</feature>
<reference evidence="1 2" key="1">
    <citation type="submission" date="2020-02" db="EMBL/GenBank/DDBJ databases">
        <title>Draft genome sequence of Haematococcus lacustris strain NIES-144.</title>
        <authorList>
            <person name="Morimoto D."/>
            <person name="Nakagawa S."/>
            <person name="Yoshida T."/>
            <person name="Sawayama S."/>
        </authorList>
    </citation>
    <scope>NUCLEOTIDE SEQUENCE [LARGE SCALE GENOMIC DNA]</scope>
    <source>
        <strain evidence="1 2">NIES-144</strain>
    </source>
</reference>
<protein>
    <submittedName>
        <fullName evidence="1">Uncharacterized protein</fullName>
    </submittedName>
</protein>
<evidence type="ECO:0000313" key="2">
    <source>
        <dbReference type="Proteomes" id="UP000485058"/>
    </source>
</evidence>